<dbReference type="GO" id="GO:0097367">
    <property type="term" value="F:carbohydrate derivative binding"/>
    <property type="evidence" value="ECO:0007669"/>
    <property type="project" value="InterPro"/>
</dbReference>
<dbReference type="PANTHER" id="PTHR30514:SF1">
    <property type="entry name" value="HTH-TYPE TRANSCRIPTIONAL REGULATOR HEXR-RELATED"/>
    <property type="match status" value="1"/>
</dbReference>
<dbReference type="RefSeq" id="WP_185275292.1">
    <property type="nucleotide sequence ID" value="NZ_CP043641.1"/>
</dbReference>
<dbReference type="CDD" id="cd05013">
    <property type="entry name" value="SIS_RpiR"/>
    <property type="match status" value="1"/>
</dbReference>
<organism evidence="6 7">
    <name type="scientific">Leifsonia shinshuensis</name>
    <dbReference type="NCBI Taxonomy" id="150026"/>
    <lineage>
        <taxon>Bacteria</taxon>
        <taxon>Bacillati</taxon>
        <taxon>Actinomycetota</taxon>
        <taxon>Actinomycetes</taxon>
        <taxon>Micrococcales</taxon>
        <taxon>Microbacteriaceae</taxon>
        <taxon>Leifsonia</taxon>
    </lineage>
</organism>
<dbReference type="InterPro" id="IPR036388">
    <property type="entry name" value="WH-like_DNA-bd_sf"/>
</dbReference>
<feature type="domain" description="SIS" evidence="5">
    <location>
        <begin position="129"/>
        <end position="269"/>
    </location>
</feature>
<dbReference type="Gene3D" id="1.10.10.10">
    <property type="entry name" value="Winged helix-like DNA-binding domain superfamily/Winged helix DNA-binding domain"/>
    <property type="match status" value="1"/>
</dbReference>
<dbReference type="InterPro" id="IPR009057">
    <property type="entry name" value="Homeodomain-like_sf"/>
</dbReference>
<dbReference type="KEGG" id="lse:F1C12_12275"/>
<keyword evidence="1" id="KW-0805">Transcription regulation</keyword>
<dbReference type="SUPFAM" id="SSF53697">
    <property type="entry name" value="SIS domain"/>
    <property type="match status" value="1"/>
</dbReference>
<dbReference type="GO" id="GO:1901135">
    <property type="term" value="P:carbohydrate derivative metabolic process"/>
    <property type="evidence" value="ECO:0007669"/>
    <property type="project" value="InterPro"/>
</dbReference>
<dbReference type="EMBL" id="CP043641">
    <property type="protein sequence ID" value="QNE35826.1"/>
    <property type="molecule type" value="Genomic_DNA"/>
</dbReference>
<protein>
    <submittedName>
        <fullName evidence="6">MurR/RpiR family transcriptional regulator</fullName>
    </submittedName>
</protein>
<dbReference type="InterPro" id="IPR035472">
    <property type="entry name" value="RpiR-like_SIS"/>
</dbReference>
<dbReference type="InterPro" id="IPR001347">
    <property type="entry name" value="SIS_dom"/>
</dbReference>
<dbReference type="PROSITE" id="PS51071">
    <property type="entry name" value="HTH_RPIR"/>
    <property type="match status" value="1"/>
</dbReference>
<dbReference type="PANTHER" id="PTHR30514">
    <property type="entry name" value="GLUCOKINASE"/>
    <property type="match status" value="1"/>
</dbReference>
<dbReference type="Pfam" id="PF01418">
    <property type="entry name" value="HTH_6"/>
    <property type="match status" value="1"/>
</dbReference>
<evidence type="ECO:0000313" key="6">
    <source>
        <dbReference type="EMBL" id="QNE35826.1"/>
    </source>
</evidence>
<evidence type="ECO:0000259" key="4">
    <source>
        <dbReference type="PROSITE" id="PS51071"/>
    </source>
</evidence>
<proteinExistence type="predicted"/>
<dbReference type="GO" id="GO:0003700">
    <property type="term" value="F:DNA-binding transcription factor activity"/>
    <property type="evidence" value="ECO:0007669"/>
    <property type="project" value="InterPro"/>
</dbReference>
<dbReference type="InterPro" id="IPR047640">
    <property type="entry name" value="RpiR-like"/>
</dbReference>
<reference evidence="7" key="1">
    <citation type="submission" date="2019-09" db="EMBL/GenBank/DDBJ databases">
        <title>Antimicrobial potential of Antarctic Bacteria.</title>
        <authorList>
            <person name="Benaud N."/>
            <person name="Edwards R.J."/>
            <person name="Ferrari B.C."/>
        </authorList>
    </citation>
    <scope>NUCLEOTIDE SEQUENCE [LARGE SCALE GENOMIC DNA]</scope>
    <source>
        <strain evidence="7">INR9</strain>
    </source>
</reference>
<dbReference type="GO" id="GO:0003677">
    <property type="term" value="F:DNA binding"/>
    <property type="evidence" value="ECO:0007669"/>
    <property type="project" value="UniProtKB-KW"/>
</dbReference>
<name>A0A7G6YBG1_9MICO</name>
<dbReference type="PROSITE" id="PS51464">
    <property type="entry name" value="SIS"/>
    <property type="match status" value="1"/>
</dbReference>
<dbReference type="SUPFAM" id="SSF46689">
    <property type="entry name" value="Homeodomain-like"/>
    <property type="match status" value="1"/>
</dbReference>
<feature type="domain" description="HTH rpiR-type" evidence="4">
    <location>
        <begin position="3"/>
        <end position="79"/>
    </location>
</feature>
<gene>
    <name evidence="6" type="ORF">F1C12_12275</name>
</gene>
<dbReference type="AlphaFoldDB" id="A0A7G6YBG1"/>
<sequence>MTEDILVRLRQALPGLRRSEQRIAEVALAEPATVAGLSITELAARCGTSTATVARFCRNVGFDGYKSFCLALARAAVDESGRRYHFGVSEGDIDPADSTRDVVRKLAFQEARAVEETAEALDLDEVDRVVDAIIEAPFIDVYGSASSGLAAQDLGQKLRRIGLFANAWTDAHLALTSAAVLRPGLVAIAFSHSGETEEALSAIETAKRAGAFTVAITNFPDSPLAQLSDAVLTTVSRETRFRYGAMSSRMAQLMIVDVIFMGVAQRRPEDVTASLAATLAAVEGRRRPRRNGS</sequence>
<evidence type="ECO:0000259" key="5">
    <source>
        <dbReference type="PROSITE" id="PS51464"/>
    </source>
</evidence>
<evidence type="ECO:0000256" key="2">
    <source>
        <dbReference type="ARBA" id="ARBA00023125"/>
    </source>
</evidence>
<evidence type="ECO:0000256" key="1">
    <source>
        <dbReference type="ARBA" id="ARBA00023015"/>
    </source>
</evidence>
<dbReference type="InterPro" id="IPR046348">
    <property type="entry name" value="SIS_dom_sf"/>
</dbReference>
<accession>A0A7G6YBG1</accession>
<evidence type="ECO:0000256" key="3">
    <source>
        <dbReference type="ARBA" id="ARBA00023163"/>
    </source>
</evidence>
<keyword evidence="2" id="KW-0238">DNA-binding</keyword>
<dbReference type="Pfam" id="PF01380">
    <property type="entry name" value="SIS"/>
    <property type="match status" value="1"/>
</dbReference>
<evidence type="ECO:0000313" key="7">
    <source>
        <dbReference type="Proteomes" id="UP000515511"/>
    </source>
</evidence>
<keyword evidence="3" id="KW-0804">Transcription</keyword>
<dbReference type="Proteomes" id="UP000515511">
    <property type="component" value="Chromosome"/>
</dbReference>
<dbReference type="Gene3D" id="3.40.50.10490">
    <property type="entry name" value="Glucose-6-phosphate isomerase like protein, domain 1"/>
    <property type="match status" value="1"/>
</dbReference>
<dbReference type="InterPro" id="IPR000281">
    <property type="entry name" value="HTH_RpiR"/>
</dbReference>